<dbReference type="Proteomes" id="UP000675747">
    <property type="component" value="Unassembled WGS sequence"/>
</dbReference>
<dbReference type="EMBL" id="JAGQFT010000010">
    <property type="protein sequence ID" value="MBR0561438.1"/>
    <property type="molecule type" value="Genomic_DNA"/>
</dbReference>
<name>A0A8J7VTB4_9GAMM</name>
<gene>
    <name evidence="4" type="ORF">KB893_011210</name>
    <name evidence="3" type="ORF">KB893_02715</name>
</gene>
<dbReference type="EMBL" id="JAGQFT020000006">
    <property type="protein sequence ID" value="MBS7457697.1"/>
    <property type="molecule type" value="Genomic_DNA"/>
</dbReference>
<reference evidence="3" key="2">
    <citation type="submission" date="2021-04" db="EMBL/GenBank/DDBJ databases">
        <authorList>
            <person name="Karlyshev A.V."/>
        </authorList>
    </citation>
    <scope>NUCLEOTIDE SEQUENCE</scope>
    <source>
        <strain evidence="3">LMG 29479</strain>
    </source>
</reference>
<evidence type="ECO:0000256" key="2">
    <source>
        <dbReference type="SAM" id="MobiDB-lite"/>
    </source>
</evidence>
<organism evidence="3">
    <name type="scientific">Coralloluteibacterium stylophorae</name>
    <dbReference type="NCBI Taxonomy" id="1776034"/>
    <lineage>
        <taxon>Bacteria</taxon>
        <taxon>Pseudomonadati</taxon>
        <taxon>Pseudomonadota</taxon>
        <taxon>Gammaproteobacteria</taxon>
        <taxon>Lysobacterales</taxon>
        <taxon>Lysobacteraceae</taxon>
        <taxon>Coralloluteibacterium</taxon>
    </lineage>
</organism>
<evidence type="ECO:0000313" key="3">
    <source>
        <dbReference type="EMBL" id="MBR0561438.1"/>
    </source>
</evidence>
<evidence type="ECO:0000313" key="4">
    <source>
        <dbReference type="EMBL" id="MBS7457697.1"/>
    </source>
</evidence>
<evidence type="ECO:0000256" key="1">
    <source>
        <dbReference type="SAM" id="Coils"/>
    </source>
</evidence>
<keyword evidence="5" id="KW-1185">Reference proteome</keyword>
<proteinExistence type="predicted"/>
<keyword evidence="1" id="KW-0175">Coiled coil</keyword>
<evidence type="ECO:0000313" key="5">
    <source>
        <dbReference type="Proteomes" id="UP000675747"/>
    </source>
</evidence>
<comment type="caution">
    <text evidence="3">The sequence shown here is derived from an EMBL/GenBank/DDBJ whole genome shotgun (WGS) entry which is preliminary data.</text>
</comment>
<accession>A0A8J7VTB4</accession>
<protein>
    <submittedName>
        <fullName evidence="3">Uncharacterized protein</fullName>
    </submittedName>
</protein>
<sequence>MFEHLAPKGTSAFQQTPQDVIAAGEREQQQEAAEASFVDLAASYWNQGIPGALGRGLRQFAFESDDEWQFPADLSSHLKQYGVSEEQAPLLYKARSQEHLLELTSYALENQDDAKLKSQFGFWGNLAASATDPAMLLADVASAGLAHSATAGRAINAARAATTGATVNAAGTAAASTFNPEMGARDVLMDAAAGFAFAGVLGARNGAKFDEMGAVRRGNAAFEAEIKAAAAPPDDSLSAARVAETSPDVLPGLNRLHREGPSDMERLDAAQQEAGVRGRFLNARLDLSASFGKSKSPLVRYVGRQLVRDGVGYTDRNLAVTEAASEFSRRHTATVETEFMASMNAAWQSAAKALNVRASDDVQRRVFMHEVGRAVRGADDVSPQARAAASVVAKTNSRLLKLAQETGVQGFENIAENANYLQRAFSPEGYHRVFGEMGVTEDEFLEQVLKPAMRKEWEKRLGAEAVEKNRQNVEAYRGTSDGVRKAREALDTTRAQLSAAKERLDALEAKADTPTKNKLWKKARDRKRENARRQVQKLDTLHRRRQDEYGSAVQKERDSGYAEREAGMVSDGIDDKLLDAVARAWLKRGQKVAEGDYESGVIRGLDEDDIDALDELLTDLEPAKRQEVLNLLKKGSDGPSKSDRAKRRIDLDETFRTTVTREDGSTIEVGIADLLDNDVERVTHHYIREMVGQSALADRVGVKSPSEFRRLRKQVEEEAKRSGDAVAKTLEHFDLAVRAIRGQSTEKNPHTAWSRAGRMLRDVNFVRTMNQAGFSMFAEVGPMLAQVGVKNFVRSIPYASSAFKRMQNGTLASEEARVLEWLFAPGTGMLRNPPWLRLDEGVLAGNFRPGNRGADVLDNGLQRAKHVTNILSGLGPLNAVFQRMAGHASLYRLMDLAKKPSLSAAETRRLRNLGLDEGAQRELFDYLKGLGSIRDIDPNALSFNARERVAATLHRMVTHQILEGDVGDTLAVMHSPVGKLAFQFQTFVVQSYTRHFLHSAANLDDWRTWAMLTTSFGMAGIGWSARTYLNTIGDEEQRKRQLTMANLAKSAFQQSSWASVLPAAWDTIYSDILQNDPTFRYGRSTGLDTGIGGIPSIDLMKKLYSLPGTAVSAARTDREVTQQQFQDAWRVMPWNNLTVVRNIANAVARELPKEDEGRLEDREDN</sequence>
<dbReference type="AlphaFoldDB" id="A0A8J7VTB4"/>
<feature type="coiled-coil region" evidence="1">
    <location>
        <begin position="483"/>
        <end position="510"/>
    </location>
</feature>
<dbReference type="RefSeq" id="WP_211925407.1">
    <property type="nucleotide sequence ID" value="NZ_JAGQFT020000006.1"/>
</dbReference>
<feature type="region of interest" description="Disordered" evidence="2">
    <location>
        <begin position="543"/>
        <end position="563"/>
    </location>
</feature>
<reference evidence="4 5" key="1">
    <citation type="journal article" date="2021" name="Microbiol. Resour. Announc.">
        <title>Draft Genome Sequence of Coralloluteibacterium stylophorae LMG 29479T.</title>
        <authorList>
            <person name="Karlyshev A.V."/>
            <person name="Kudryashova E.B."/>
            <person name="Ariskina E.V."/>
            <person name="Conroy A.P."/>
            <person name="Abidueva E.Y."/>
        </authorList>
    </citation>
    <scope>NUCLEOTIDE SEQUENCE [LARGE SCALE GENOMIC DNA]</scope>
    <source>
        <strain evidence="4 5">LMG 29479</strain>
    </source>
</reference>